<dbReference type="AlphaFoldDB" id="R0KVJ8"/>
<name>R0KVJ8_NOSB1</name>
<dbReference type="VEuPathDB" id="MicrosporidiaDB:NBO_13g0053"/>
<reference evidence="1 2" key="1">
    <citation type="journal article" date="2013" name="BMC Genomics">
        <title>Comparative genomics of parasitic silkworm microsporidia reveal an association between genome expansion and host adaptation.</title>
        <authorList>
            <person name="Pan G."/>
            <person name="Xu J."/>
            <person name="Li T."/>
            <person name="Xia Q."/>
            <person name="Liu S.L."/>
            <person name="Zhang G."/>
            <person name="Li S."/>
            <person name="Li C."/>
            <person name="Liu H."/>
            <person name="Yang L."/>
            <person name="Liu T."/>
            <person name="Zhang X."/>
            <person name="Wu Z."/>
            <person name="Fan W."/>
            <person name="Dang X."/>
            <person name="Xiang H."/>
            <person name="Tao M."/>
            <person name="Li Y."/>
            <person name="Hu J."/>
            <person name="Li Z."/>
            <person name="Lin L."/>
            <person name="Luo J."/>
            <person name="Geng L."/>
            <person name="Wang L."/>
            <person name="Long M."/>
            <person name="Wan Y."/>
            <person name="He N."/>
            <person name="Zhang Z."/>
            <person name="Lu C."/>
            <person name="Keeling P.J."/>
            <person name="Wang J."/>
            <person name="Xiang Z."/>
            <person name="Zhou Z."/>
        </authorList>
    </citation>
    <scope>NUCLEOTIDE SEQUENCE [LARGE SCALE GENOMIC DNA]</scope>
    <source>
        <strain evidence="2">CQ1 / CVCC 102059</strain>
    </source>
</reference>
<sequence length="532" mass="63445">MNLFTIISIFVLTLMGNLLNIREVLLFKKDFWKDGLNRSKIDNEYLIRVIISVKSENHSSFNACYSKNDGYYLKYDAQTYTVVKYCIENYITSNRNTFETHKNFLKIQYLFCVIPDRNHLYSNDSNSSSDFDGFNDEEECIENIYLTYKWLQRTPECDNAGISFKNNEIELRMFNIMQLFIAFVKVKLVRIEEYLVKLNEKGLNRKIEECKSFNLFYFKDFSECIVNLNKYVKALNCFNLDNDSNSDLNSTKNDNVDKDMKTSLKVSDFLDKISIKFYEDHEELKSSQLSLNIVQKNFRLMFEKCLDHTKDRLRHRNVMLPITGDLTINYYLEKIYNCILKFINKNQPLYYFSGSRIDNINLRRIIYSFNFYLLELQKKAAKNFFKDGHFFKYFFNSSQKIKSLEDIIKLENKMCDYYNMMVYIIKLDLIPNNYNSVFCFLNPTFIDDSDFKIVDGLEIELDYLKTLKSIIALIENENNLTLEENVHYFIDKFGKAYIPNEILKKLNVQELGITFYYKKNGKIFQVVEYFKI</sequence>
<accession>R0KVJ8</accession>
<keyword evidence="2" id="KW-1185">Reference proteome</keyword>
<dbReference type="EMBL" id="KB908921">
    <property type="protein sequence ID" value="EOB14876.1"/>
    <property type="molecule type" value="Genomic_DNA"/>
</dbReference>
<dbReference type="HOGENOM" id="CLU_512003_0_0_1"/>
<dbReference type="Proteomes" id="UP000016927">
    <property type="component" value="Unassembled WGS sequence"/>
</dbReference>
<organism evidence="1 2">
    <name type="scientific">Nosema bombycis (strain CQ1 / CVCC 102059)</name>
    <name type="common">Microsporidian parasite</name>
    <name type="synonym">Pebrine of silkworm</name>
    <dbReference type="NCBI Taxonomy" id="578461"/>
    <lineage>
        <taxon>Eukaryota</taxon>
        <taxon>Fungi</taxon>
        <taxon>Fungi incertae sedis</taxon>
        <taxon>Microsporidia</taxon>
        <taxon>Nosematidae</taxon>
        <taxon>Nosema</taxon>
    </lineage>
</organism>
<gene>
    <name evidence="1" type="ORF">NBO_13g0053</name>
</gene>
<evidence type="ECO:0000313" key="2">
    <source>
        <dbReference type="Proteomes" id="UP000016927"/>
    </source>
</evidence>
<evidence type="ECO:0000313" key="1">
    <source>
        <dbReference type="EMBL" id="EOB14876.1"/>
    </source>
</evidence>
<proteinExistence type="predicted"/>
<protein>
    <submittedName>
        <fullName evidence="1">Uncharacterized protein</fullName>
    </submittedName>
</protein>